<dbReference type="GO" id="GO:0046872">
    <property type="term" value="F:metal ion binding"/>
    <property type="evidence" value="ECO:0007669"/>
    <property type="project" value="UniProtKB-KW"/>
</dbReference>
<accession>A0A072NSZ9</accession>
<keyword evidence="2" id="KW-0479">Metal-binding</keyword>
<dbReference type="InterPro" id="IPR011032">
    <property type="entry name" value="GroES-like_sf"/>
</dbReference>
<dbReference type="GeneID" id="25287842"/>
<comment type="cofactor">
    <cofactor evidence="1">
        <name>Zn(2+)</name>
        <dbReference type="ChEBI" id="CHEBI:29105"/>
    </cofactor>
</comment>
<evidence type="ECO:0000256" key="2">
    <source>
        <dbReference type="ARBA" id="ARBA00022723"/>
    </source>
</evidence>
<dbReference type="Pfam" id="PF08240">
    <property type="entry name" value="ADH_N"/>
    <property type="match status" value="1"/>
</dbReference>
<dbReference type="SUPFAM" id="SSF50129">
    <property type="entry name" value="GroES-like"/>
    <property type="match status" value="1"/>
</dbReference>
<dbReference type="GO" id="GO:0004022">
    <property type="term" value="F:alcohol dehydrogenase (NAD+) activity"/>
    <property type="evidence" value="ECO:0007669"/>
    <property type="project" value="TreeGrafter"/>
</dbReference>
<dbReference type="AlphaFoldDB" id="A0A072NSZ9"/>
<dbReference type="GO" id="GO:0005737">
    <property type="term" value="C:cytoplasm"/>
    <property type="evidence" value="ECO:0007669"/>
    <property type="project" value="TreeGrafter"/>
</dbReference>
<dbReference type="Proteomes" id="UP000027920">
    <property type="component" value="Unassembled WGS sequence"/>
</dbReference>
<name>A0A072NSZ9_9EURO</name>
<dbReference type="Gene3D" id="3.90.180.10">
    <property type="entry name" value="Medium-chain alcohol dehydrogenases, catalytic domain"/>
    <property type="match status" value="1"/>
</dbReference>
<dbReference type="EMBL" id="AMGV01000035">
    <property type="protein sequence ID" value="KEF50994.1"/>
    <property type="molecule type" value="Genomic_DNA"/>
</dbReference>
<evidence type="ECO:0000256" key="4">
    <source>
        <dbReference type="ARBA" id="ARBA00023002"/>
    </source>
</evidence>
<evidence type="ECO:0000259" key="5">
    <source>
        <dbReference type="Pfam" id="PF08240"/>
    </source>
</evidence>
<sequence>MGSVSLPATMRGAQWDPKQSRVVVKAIPVPTPKPNQVLVKIASASLCRSDILAVEVPGRQGSFILGHERAGFVQSIRSAVPRGRIDFKDGDPVGFLYINDCCFETFRLQHSDL</sequence>
<dbReference type="InterPro" id="IPR013154">
    <property type="entry name" value="ADH-like_N"/>
</dbReference>
<reference evidence="6 7" key="1">
    <citation type="submission" date="2013-03" db="EMBL/GenBank/DDBJ databases">
        <title>The Genome Sequence of Exophiala aquamarina CBS 119918.</title>
        <authorList>
            <consortium name="The Broad Institute Genomics Platform"/>
            <person name="Cuomo C."/>
            <person name="de Hoog S."/>
            <person name="Gorbushina A."/>
            <person name="Walker B."/>
            <person name="Young S.K."/>
            <person name="Zeng Q."/>
            <person name="Gargeya S."/>
            <person name="Fitzgerald M."/>
            <person name="Haas B."/>
            <person name="Abouelleil A."/>
            <person name="Allen A.W."/>
            <person name="Alvarado L."/>
            <person name="Arachchi H.M."/>
            <person name="Berlin A.M."/>
            <person name="Chapman S.B."/>
            <person name="Gainer-Dewar J."/>
            <person name="Goldberg J."/>
            <person name="Griggs A."/>
            <person name="Gujja S."/>
            <person name="Hansen M."/>
            <person name="Howarth C."/>
            <person name="Imamovic A."/>
            <person name="Ireland A."/>
            <person name="Larimer J."/>
            <person name="McCowan C."/>
            <person name="Murphy C."/>
            <person name="Pearson M."/>
            <person name="Poon T.W."/>
            <person name="Priest M."/>
            <person name="Roberts A."/>
            <person name="Saif S."/>
            <person name="Shea T."/>
            <person name="Sisk P."/>
            <person name="Sykes S."/>
            <person name="Wortman J."/>
            <person name="Nusbaum C."/>
            <person name="Birren B."/>
        </authorList>
    </citation>
    <scope>NUCLEOTIDE SEQUENCE [LARGE SCALE GENOMIC DNA]</scope>
    <source>
        <strain evidence="6 7">CBS 119918</strain>
    </source>
</reference>
<organism evidence="6 7">
    <name type="scientific">Exophiala aquamarina CBS 119918</name>
    <dbReference type="NCBI Taxonomy" id="1182545"/>
    <lineage>
        <taxon>Eukaryota</taxon>
        <taxon>Fungi</taxon>
        <taxon>Dikarya</taxon>
        <taxon>Ascomycota</taxon>
        <taxon>Pezizomycotina</taxon>
        <taxon>Eurotiomycetes</taxon>
        <taxon>Chaetothyriomycetidae</taxon>
        <taxon>Chaetothyriales</taxon>
        <taxon>Herpotrichiellaceae</taxon>
        <taxon>Exophiala</taxon>
    </lineage>
</organism>
<keyword evidence="4" id="KW-0560">Oxidoreductase</keyword>
<evidence type="ECO:0000313" key="7">
    <source>
        <dbReference type="Proteomes" id="UP000027920"/>
    </source>
</evidence>
<feature type="domain" description="Alcohol dehydrogenase-like N-terminal" evidence="5">
    <location>
        <begin position="33"/>
        <end position="101"/>
    </location>
</feature>
<dbReference type="PANTHER" id="PTHR42940">
    <property type="entry name" value="ALCOHOL DEHYDROGENASE 1-RELATED"/>
    <property type="match status" value="1"/>
</dbReference>
<dbReference type="RefSeq" id="XP_013253584.1">
    <property type="nucleotide sequence ID" value="XM_013398130.1"/>
</dbReference>
<protein>
    <recommendedName>
        <fullName evidence="5">Alcohol dehydrogenase-like N-terminal domain-containing protein</fullName>
    </recommendedName>
</protein>
<keyword evidence="7" id="KW-1185">Reference proteome</keyword>
<keyword evidence="3" id="KW-0862">Zinc</keyword>
<gene>
    <name evidence="6" type="ORF">A1O9_12948</name>
</gene>
<dbReference type="PANTHER" id="PTHR42940:SF8">
    <property type="entry name" value="VACUOLAR PROTEIN SORTING-ASSOCIATED PROTEIN 11"/>
    <property type="match status" value="1"/>
</dbReference>
<evidence type="ECO:0000313" key="6">
    <source>
        <dbReference type="EMBL" id="KEF50994.1"/>
    </source>
</evidence>
<dbReference type="STRING" id="1182545.A0A072NSZ9"/>
<evidence type="ECO:0000256" key="3">
    <source>
        <dbReference type="ARBA" id="ARBA00022833"/>
    </source>
</evidence>
<dbReference type="VEuPathDB" id="FungiDB:A1O9_12948"/>
<dbReference type="OrthoDB" id="1560166at2759"/>
<dbReference type="HOGENOM" id="CLU_2133522_0_0_1"/>
<comment type="caution">
    <text evidence="6">The sequence shown here is derived from an EMBL/GenBank/DDBJ whole genome shotgun (WGS) entry which is preliminary data.</text>
</comment>
<proteinExistence type="predicted"/>
<evidence type="ECO:0000256" key="1">
    <source>
        <dbReference type="ARBA" id="ARBA00001947"/>
    </source>
</evidence>